<dbReference type="EMBL" id="JAUJYN010000012">
    <property type="protein sequence ID" value="KAK1259653.1"/>
    <property type="molecule type" value="Genomic_DNA"/>
</dbReference>
<proteinExistence type="predicted"/>
<name>A0AAV9A6E1_ACOGR</name>
<reference evidence="1" key="1">
    <citation type="journal article" date="2023" name="Nat. Commun.">
        <title>Diploid and tetraploid genomes of Acorus and the evolution of monocots.</title>
        <authorList>
            <person name="Ma L."/>
            <person name="Liu K.W."/>
            <person name="Li Z."/>
            <person name="Hsiao Y.Y."/>
            <person name="Qi Y."/>
            <person name="Fu T."/>
            <person name="Tang G.D."/>
            <person name="Zhang D."/>
            <person name="Sun W.H."/>
            <person name="Liu D.K."/>
            <person name="Li Y."/>
            <person name="Chen G.Z."/>
            <person name="Liu X.D."/>
            <person name="Liao X.Y."/>
            <person name="Jiang Y.T."/>
            <person name="Yu X."/>
            <person name="Hao Y."/>
            <person name="Huang J."/>
            <person name="Zhao X.W."/>
            <person name="Ke S."/>
            <person name="Chen Y.Y."/>
            <person name="Wu W.L."/>
            <person name="Hsu J.L."/>
            <person name="Lin Y.F."/>
            <person name="Huang M.D."/>
            <person name="Li C.Y."/>
            <person name="Huang L."/>
            <person name="Wang Z.W."/>
            <person name="Zhao X."/>
            <person name="Zhong W.Y."/>
            <person name="Peng D.H."/>
            <person name="Ahmad S."/>
            <person name="Lan S."/>
            <person name="Zhang J.S."/>
            <person name="Tsai W.C."/>
            <person name="Van de Peer Y."/>
            <person name="Liu Z.J."/>
        </authorList>
    </citation>
    <scope>NUCLEOTIDE SEQUENCE</scope>
    <source>
        <strain evidence="1">SCP</strain>
    </source>
</reference>
<protein>
    <submittedName>
        <fullName evidence="1">Uncharacterized protein</fullName>
    </submittedName>
</protein>
<dbReference type="Proteomes" id="UP001179952">
    <property type="component" value="Unassembled WGS sequence"/>
</dbReference>
<reference evidence="1" key="2">
    <citation type="submission" date="2023-06" db="EMBL/GenBank/DDBJ databases">
        <authorList>
            <person name="Ma L."/>
            <person name="Liu K.-W."/>
            <person name="Li Z."/>
            <person name="Hsiao Y.-Y."/>
            <person name="Qi Y."/>
            <person name="Fu T."/>
            <person name="Tang G."/>
            <person name="Zhang D."/>
            <person name="Sun W.-H."/>
            <person name="Liu D.-K."/>
            <person name="Li Y."/>
            <person name="Chen G.-Z."/>
            <person name="Liu X.-D."/>
            <person name="Liao X.-Y."/>
            <person name="Jiang Y.-T."/>
            <person name="Yu X."/>
            <person name="Hao Y."/>
            <person name="Huang J."/>
            <person name="Zhao X.-W."/>
            <person name="Ke S."/>
            <person name="Chen Y.-Y."/>
            <person name="Wu W.-L."/>
            <person name="Hsu J.-L."/>
            <person name="Lin Y.-F."/>
            <person name="Huang M.-D."/>
            <person name="Li C.-Y."/>
            <person name="Huang L."/>
            <person name="Wang Z.-W."/>
            <person name="Zhao X."/>
            <person name="Zhong W.-Y."/>
            <person name="Peng D.-H."/>
            <person name="Ahmad S."/>
            <person name="Lan S."/>
            <person name="Zhang J.-S."/>
            <person name="Tsai W.-C."/>
            <person name="Van De Peer Y."/>
            <person name="Liu Z.-J."/>
        </authorList>
    </citation>
    <scope>NUCLEOTIDE SEQUENCE</scope>
    <source>
        <strain evidence="1">SCP</strain>
        <tissue evidence="1">Leaves</tissue>
    </source>
</reference>
<sequence>MRSRKRRSHSAFIASWVLSRNRMLKFSLIDHTPRKAFVDNLALTGNNAL</sequence>
<evidence type="ECO:0000313" key="2">
    <source>
        <dbReference type="Proteomes" id="UP001179952"/>
    </source>
</evidence>
<dbReference type="AlphaFoldDB" id="A0AAV9A6E1"/>
<organism evidence="1 2">
    <name type="scientific">Acorus gramineus</name>
    <name type="common">Dwarf sweet flag</name>
    <dbReference type="NCBI Taxonomy" id="55184"/>
    <lineage>
        <taxon>Eukaryota</taxon>
        <taxon>Viridiplantae</taxon>
        <taxon>Streptophyta</taxon>
        <taxon>Embryophyta</taxon>
        <taxon>Tracheophyta</taxon>
        <taxon>Spermatophyta</taxon>
        <taxon>Magnoliopsida</taxon>
        <taxon>Liliopsida</taxon>
        <taxon>Acoraceae</taxon>
        <taxon>Acorus</taxon>
    </lineage>
</organism>
<evidence type="ECO:0000313" key="1">
    <source>
        <dbReference type="EMBL" id="KAK1259653.1"/>
    </source>
</evidence>
<comment type="caution">
    <text evidence="1">The sequence shown here is derived from an EMBL/GenBank/DDBJ whole genome shotgun (WGS) entry which is preliminary data.</text>
</comment>
<gene>
    <name evidence="1" type="ORF">QJS04_geneDACA020786</name>
</gene>
<accession>A0AAV9A6E1</accession>
<keyword evidence="2" id="KW-1185">Reference proteome</keyword>